<dbReference type="InterPro" id="IPR001034">
    <property type="entry name" value="DeoR_HTH"/>
</dbReference>
<dbReference type="Gene3D" id="3.40.50.1360">
    <property type="match status" value="1"/>
</dbReference>
<dbReference type="PRINTS" id="PR00037">
    <property type="entry name" value="HTHLACR"/>
</dbReference>
<keyword evidence="3" id="KW-0804">Transcription</keyword>
<dbReference type="InterPro" id="IPR018356">
    <property type="entry name" value="Tscrpt_reg_HTH_DeoR_CS"/>
</dbReference>
<dbReference type="SMART" id="SM00420">
    <property type="entry name" value="HTH_DEOR"/>
    <property type="match status" value="1"/>
</dbReference>
<dbReference type="InterPro" id="IPR036388">
    <property type="entry name" value="WH-like_DNA-bd_sf"/>
</dbReference>
<dbReference type="InterPro" id="IPR036390">
    <property type="entry name" value="WH_DNA-bd_sf"/>
</dbReference>
<evidence type="ECO:0000256" key="3">
    <source>
        <dbReference type="ARBA" id="ARBA00023163"/>
    </source>
</evidence>
<evidence type="ECO:0000256" key="1">
    <source>
        <dbReference type="ARBA" id="ARBA00023015"/>
    </source>
</evidence>
<gene>
    <name evidence="5" type="ORF">ENK44_06620</name>
</gene>
<dbReference type="PROSITE" id="PS00894">
    <property type="entry name" value="HTH_DEOR_1"/>
    <property type="match status" value="1"/>
</dbReference>
<dbReference type="InterPro" id="IPR014036">
    <property type="entry name" value="DeoR-like_C"/>
</dbReference>
<name>A0A7V4WUY8_CALAY</name>
<organism evidence="5">
    <name type="scientific">Caldithrix abyssi</name>
    <dbReference type="NCBI Taxonomy" id="187145"/>
    <lineage>
        <taxon>Bacteria</taxon>
        <taxon>Pseudomonadati</taxon>
        <taxon>Calditrichota</taxon>
        <taxon>Calditrichia</taxon>
        <taxon>Calditrichales</taxon>
        <taxon>Calditrichaceae</taxon>
        <taxon>Caldithrix</taxon>
    </lineage>
</organism>
<dbReference type="PROSITE" id="PS51000">
    <property type="entry name" value="HTH_DEOR_2"/>
    <property type="match status" value="1"/>
</dbReference>
<dbReference type="InterPro" id="IPR037171">
    <property type="entry name" value="NagB/RpiA_transferase-like"/>
</dbReference>
<dbReference type="PANTHER" id="PTHR30363:SF44">
    <property type="entry name" value="AGA OPERON TRANSCRIPTIONAL REPRESSOR-RELATED"/>
    <property type="match status" value="1"/>
</dbReference>
<dbReference type="AlphaFoldDB" id="A0A7V4WUY8"/>
<dbReference type="Pfam" id="PF00455">
    <property type="entry name" value="DeoRC"/>
    <property type="match status" value="1"/>
</dbReference>
<dbReference type="Gene3D" id="1.10.10.10">
    <property type="entry name" value="Winged helix-like DNA-binding domain superfamily/Winged helix DNA-binding domain"/>
    <property type="match status" value="1"/>
</dbReference>
<sequence>MNQDLRKKFILDTVEKNGEVSINQIVEQFKVTGMTARRDIAELVERGYLLRTHGGAVKNDPLSNMFSFSRRIDRYKEKKIAIGRRAASFVKDNDTIYIDSGTTTVRICQYLKNKKGLRIITNSLPAASELINYPGWNVILIGGKIVPERRSIYGPTAVEQVSRYHVKKAFIGTEGVSLKDGLTAYDSNESNVSKTVATSADQVFLLCDSSKIEKVSFYKFLSLTDIDVLITDKAVDNEVVKKYEEADVNMVLVG</sequence>
<dbReference type="GO" id="GO:0003700">
    <property type="term" value="F:DNA-binding transcription factor activity"/>
    <property type="evidence" value="ECO:0007669"/>
    <property type="project" value="InterPro"/>
</dbReference>
<dbReference type="PANTHER" id="PTHR30363">
    <property type="entry name" value="HTH-TYPE TRANSCRIPTIONAL REGULATOR SRLR-RELATED"/>
    <property type="match status" value="1"/>
</dbReference>
<dbReference type="SUPFAM" id="SSF46785">
    <property type="entry name" value="Winged helix' DNA-binding domain"/>
    <property type="match status" value="1"/>
</dbReference>
<evidence type="ECO:0000256" key="2">
    <source>
        <dbReference type="ARBA" id="ARBA00023125"/>
    </source>
</evidence>
<dbReference type="EMBL" id="DRQG01000062">
    <property type="protein sequence ID" value="HGY55353.1"/>
    <property type="molecule type" value="Genomic_DNA"/>
</dbReference>
<keyword evidence="2" id="KW-0238">DNA-binding</keyword>
<evidence type="ECO:0000259" key="4">
    <source>
        <dbReference type="PROSITE" id="PS51000"/>
    </source>
</evidence>
<dbReference type="SMART" id="SM01134">
    <property type="entry name" value="DeoRC"/>
    <property type="match status" value="1"/>
</dbReference>
<feature type="domain" description="HTH deoR-type" evidence="4">
    <location>
        <begin position="3"/>
        <end position="58"/>
    </location>
</feature>
<comment type="caution">
    <text evidence="5">The sequence shown here is derived from an EMBL/GenBank/DDBJ whole genome shotgun (WGS) entry which is preliminary data.</text>
</comment>
<evidence type="ECO:0000313" key="5">
    <source>
        <dbReference type="EMBL" id="HGY55353.1"/>
    </source>
</evidence>
<accession>A0A7V4WUY8</accession>
<proteinExistence type="predicted"/>
<reference evidence="5" key="1">
    <citation type="journal article" date="2020" name="mSystems">
        <title>Genome- and Community-Level Interaction Insights into Carbon Utilization and Element Cycling Functions of Hydrothermarchaeota in Hydrothermal Sediment.</title>
        <authorList>
            <person name="Zhou Z."/>
            <person name="Liu Y."/>
            <person name="Xu W."/>
            <person name="Pan J."/>
            <person name="Luo Z.H."/>
            <person name="Li M."/>
        </authorList>
    </citation>
    <scope>NUCLEOTIDE SEQUENCE [LARGE SCALE GENOMIC DNA]</scope>
    <source>
        <strain evidence="5">HyVt-577</strain>
    </source>
</reference>
<keyword evidence="1" id="KW-0805">Transcription regulation</keyword>
<dbReference type="Proteomes" id="UP000885779">
    <property type="component" value="Unassembled WGS sequence"/>
</dbReference>
<protein>
    <submittedName>
        <fullName evidence="5">DeoR/GlpR transcriptional regulator</fullName>
    </submittedName>
</protein>
<dbReference type="GO" id="GO:0003677">
    <property type="term" value="F:DNA binding"/>
    <property type="evidence" value="ECO:0007669"/>
    <property type="project" value="UniProtKB-KW"/>
</dbReference>
<dbReference type="Pfam" id="PF08220">
    <property type="entry name" value="HTH_DeoR"/>
    <property type="match status" value="1"/>
</dbReference>
<dbReference type="InterPro" id="IPR050313">
    <property type="entry name" value="Carb_Metab_HTH_regulators"/>
</dbReference>
<dbReference type="SUPFAM" id="SSF100950">
    <property type="entry name" value="NagB/RpiA/CoA transferase-like"/>
    <property type="match status" value="1"/>
</dbReference>